<keyword evidence="1" id="KW-0812">Transmembrane</keyword>
<dbReference type="EMBL" id="JAGFBR010000006">
    <property type="protein sequence ID" value="KAH0465952.1"/>
    <property type="molecule type" value="Genomic_DNA"/>
</dbReference>
<dbReference type="PANTHER" id="PTHR31286:SF179">
    <property type="entry name" value="RNASE H TYPE-1 DOMAIN-CONTAINING PROTEIN"/>
    <property type="match status" value="1"/>
</dbReference>
<dbReference type="AlphaFoldDB" id="A0AAV7HBT9"/>
<comment type="caution">
    <text evidence="2">The sequence shown here is derived from an EMBL/GenBank/DDBJ whole genome shotgun (WGS) entry which is preliminary data.</text>
</comment>
<accession>A0AAV7HBT9</accession>
<organism evidence="2 3">
    <name type="scientific">Dendrobium chrysotoxum</name>
    <name type="common">Orchid</name>
    <dbReference type="NCBI Taxonomy" id="161865"/>
    <lineage>
        <taxon>Eukaryota</taxon>
        <taxon>Viridiplantae</taxon>
        <taxon>Streptophyta</taxon>
        <taxon>Embryophyta</taxon>
        <taxon>Tracheophyta</taxon>
        <taxon>Spermatophyta</taxon>
        <taxon>Magnoliopsida</taxon>
        <taxon>Liliopsida</taxon>
        <taxon>Asparagales</taxon>
        <taxon>Orchidaceae</taxon>
        <taxon>Epidendroideae</taxon>
        <taxon>Malaxideae</taxon>
        <taxon>Dendrobiinae</taxon>
        <taxon>Dendrobium</taxon>
    </lineage>
</organism>
<proteinExistence type="predicted"/>
<protein>
    <submittedName>
        <fullName evidence="2">Uncharacterized protein</fullName>
    </submittedName>
</protein>
<keyword evidence="1" id="KW-0472">Membrane</keyword>
<sequence>MVFHFFPIRIPPFGWLILIFFYGSITSRSFLDALSRTSPEVCFPDLKSTTFRGLASLWILEEEILVLLAIFLLADLVSNLFENFLVTLLDDSHALIIWLIILTTAKSYFVNNCYMKLTKWSLLVDIGVESPVIPICISFSNLRPHLFSPHILHGLGLLFGRPLKVDNATSIGPLVPLVQLGPENFGYIQHVVMEDFSPFCAQCKCIEHLKGYYRPIPASVPVTVNANATNPGNANVSSNGNAIGVLEILDNDACFANYYCGG</sequence>
<feature type="transmembrane region" description="Helical" evidence="1">
    <location>
        <begin position="94"/>
        <end position="111"/>
    </location>
</feature>
<gene>
    <name evidence="2" type="ORF">IEQ34_006055</name>
</gene>
<dbReference type="PANTHER" id="PTHR31286">
    <property type="entry name" value="GLYCINE-RICH CELL WALL STRUCTURAL PROTEIN 1.8-LIKE"/>
    <property type="match status" value="1"/>
</dbReference>
<dbReference type="InterPro" id="IPR040256">
    <property type="entry name" value="At4g02000-like"/>
</dbReference>
<keyword evidence="3" id="KW-1185">Reference proteome</keyword>
<name>A0AAV7HBT9_DENCH</name>
<evidence type="ECO:0000313" key="2">
    <source>
        <dbReference type="EMBL" id="KAH0465952.1"/>
    </source>
</evidence>
<evidence type="ECO:0000256" key="1">
    <source>
        <dbReference type="SAM" id="Phobius"/>
    </source>
</evidence>
<dbReference type="Proteomes" id="UP000775213">
    <property type="component" value="Unassembled WGS sequence"/>
</dbReference>
<evidence type="ECO:0000313" key="3">
    <source>
        <dbReference type="Proteomes" id="UP000775213"/>
    </source>
</evidence>
<feature type="transmembrane region" description="Helical" evidence="1">
    <location>
        <begin position="12"/>
        <end position="31"/>
    </location>
</feature>
<reference evidence="2 3" key="1">
    <citation type="journal article" date="2021" name="Hortic Res">
        <title>Chromosome-scale assembly of the Dendrobium chrysotoxum genome enhances the understanding of orchid evolution.</title>
        <authorList>
            <person name="Zhang Y."/>
            <person name="Zhang G.Q."/>
            <person name="Zhang D."/>
            <person name="Liu X.D."/>
            <person name="Xu X.Y."/>
            <person name="Sun W.H."/>
            <person name="Yu X."/>
            <person name="Zhu X."/>
            <person name="Wang Z.W."/>
            <person name="Zhao X."/>
            <person name="Zhong W.Y."/>
            <person name="Chen H."/>
            <person name="Yin W.L."/>
            <person name="Huang T."/>
            <person name="Niu S.C."/>
            <person name="Liu Z.J."/>
        </authorList>
    </citation>
    <scope>NUCLEOTIDE SEQUENCE [LARGE SCALE GENOMIC DNA]</scope>
    <source>
        <strain evidence="2">Lindl</strain>
    </source>
</reference>
<keyword evidence="1" id="KW-1133">Transmembrane helix</keyword>
<feature type="transmembrane region" description="Helical" evidence="1">
    <location>
        <begin position="51"/>
        <end position="74"/>
    </location>
</feature>